<protein>
    <submittedName>
        <fullName evidence="2">ABC transporter</fullName>
    </submittedName>
</protein>
<dbReference type="Gene3D" id="3.40.50.10610">
    <property type="entry name" value="ABC-type transport auxiliary lipoprotein component"/>
    <property type="match status" value="1"/>
</dbReference>
<feature type="domain" description="ABC-type transport auxiliary lipoprotein component" evidence="1">
    <location>
        <begin position="40"/>
        <end position="196"/>
    </location>
</feature>
<organism evidence="2 3">
    <name type="scientific">Xanthobacter tagetidis</name>
    <dbReference type="NCBI Taxonomy" id="60216"/>
    <lineage>
        <taxon>Bacteria</taxon>
        <taxon>Pseudomonadati</taxon>
        <taxon>Pseudomonadota</taxon>
        <taxon>Alphaproteobacteria</taxon>
        <taxon>Hyphomicrobiales</taxon>
        <taxon>Xanthobacteraceae</taxon>
        <taxon>Xanthobacter</taxon>
    </lineage>
</organism>
<evidence type="ECO:0000313" key="3">
    <source>
        <dbReference type="Proteomes" id="UP000269692"/>
    </source>
</evidence>
<proteinExistence type="predicted"/>
<dbReference type="SUPFAM" id="SSF159594">
    <property type="entry name" value="XCC0632-like"/>
    <property type="match status" value="1"/>
</dbReference>
<dbReference type="EMBL" id="RCTF01000022">
    <property type="protein sequence ID" value="RLP73602.1"/>
    <property type="molecule type" value="Genomic_DNA"/>
</dbReference>
<gene>
    <name evidence="2" type="ORF">D9R14_20290</name>
</gene>
<evidence type="ECO:0000259" key="1">
    <source>
        <dbReference type="Pfam" id="PF03886"/>
    </source>
</evidence>
<dbReference type="Pfam" id="PF03886">
    <property type="entry name" value="ABC_trans_aux"/>
    <property type="match status" value="1"/>
</dbReference>
<dbReference type="Proteomes" id="UP000269692">
    <property type="component" value="Unassembled WGS sequence"/>
</dbReference>
<comment type="caution">
    <text evidence="2">The sequence shown here is derived from an EMBL/GenBank/DDBJ whole genome shotgun (WGS) entry which is preliminary data.</text>
</comment>
<name>A0A3L7A2U6_9HYPH</name>
<reference evidence="2 3" key="1">
    <citation type="submission" date="2018-10" db="EMBL/GenBank/DDBJ databases">
        <title>Xanthobacter tagetidis genome sequencing and assembly.</title>
        <authorList>
            <person name="Maclea K.S."/>
            <person name="Goen A.E."/>
            <person name="Fatima S.A."/>
        </authorList>
    </citation>
    <scope>NUCLEOTIDE SEQUENCE [LARGE SCALE GENOMIC DNA]</scope>
    <source>
        <strain evidence="2 3">ATCC 700314</strain>
    </source>
</reference>
<dbReference type="InterPro" id="IPR005586">
    <property type="entry name" value="ABC_trans_aux"/>
</dbReference>
<evidence type="ECO:0000313" key="2">
    <source>
        <dbReference type="EMBL" id="RLP73602.1"/>
    </source>
</evidence>
<sequence>MTPSMLTRPTGLMASAARIAFGLVLAFGLAACGASPVPTYNLTAPGSFQATGGGSGQLVVAVPVALAVLDTDKIVVEPGGGQVTYLSDAQWSDRLPALLQARTIQAFENGSKLKRVARPGDGVNADYLLVTDVRSFGLRITPEGPMAVVELSAKLIGAQSGRILAAEVFKARVPAAGTSGEVVTLALDQATDQVLVALVRWASRRF</sequence>
<keyword evidence="3" id="KW-1185">Reference proteome</keyword>
<accession>A0A3L7A2U6</accession>
<dbReference type="AlphaFoldDB" id="A0A3L7A2U6"/>
<dbReference type="OrthoDB" id="9808689at2"/>